<sequence length="128" mass="15224">MQKQLSFQLLSNRSLQRFGRSNGGMCPESHFDCRCDFCVYFRLCILRMFGLFMHTGVLLCAVVEKKEAKSFIRMNKSFPIRMERLTIIARIHYFLRWLRQVAQFEIINVQASDDFFVVDPFVLKHLFT</sequence>
<evidence type="ECO:0000313" key="1">
    <source>
        <dbReference type="EMBL" id="MFH4975673.1"/>
    </source>
</evidence>
<comment type="caution">
    <text evidence="1">The sequence shown here is derived from an EMBL/GenBank/DDBJ whole genome shotgun (WGS) entry which is preliminary data.</text>
</comment>
<dbReference type="AlphaFoldDB" id="A0ABD6EFI5"/>
<proteinExistence type="predicted"/>
<dbReference type="Proteomes" id="UP001608902">
    <property type="component" value="Unassembled WGS sequence"/>
</dbReference>
<reference evidence="1 2" key="1">
    <citation type="submission" date="2024-08" db="EMBL/GenBank/DDBJ databases">
        <title>Gnathostoma spinigerum genome.</title>
        <authorList>
            <person name="Gonzalez-Bertolin B."/>
            <person name="Monzon S."/>
            <person name="Zaballos A."/>
            <person name="Jimenez P."/>
            <person name="Dekumyoy P."/>
            <person name="Varona S."/>
            <person name="Cuesta I."/>
            <person name="Sumanam S."/>
            <person name="Adisakwattana P."/>
            <person name="Gasser R.B."/>
            <person name="Hernandez-Gonzalez A."/>
            <person name="Young N.D."/>
            <person name="Perteguer M.J."/>
        </authorList>
    </citation>
    <scope>NUCLEOTIDE SEQUENCE [LARGE SCALE GENOMIC DNA]</scope>
    <source>
        <strain evidence="1">AL3</strain>
        <tissue evidence="1">Liver</tissue>
    </source>
</reference>
<organism evidence="1 2">
    <name type="scientific">Gnathostoma spinigerum</name>
    <dbReference type="NCBI Taxonomy" id="75299"/>
    <lineage>
        <taxon>Eukaryota</taxon>
        <taxon>Metazoa</taxon>
        <taxon>Ecdysozoa</taxon>
        <taxon>Nematoda</taxon>
        <taxon>Chromadorea</taxon>
        <taxon>Rhabditida</taxon>
        <taxon>Spirurina</taxon>
        <taxon>Gnathostomatomorpha</taxon>
        <taxon>Gnathostomatoidea</taxon>
        <taxon>Gnathostomatidae</taxon>
        <taxon>Gnathostoma</taxon>
    </lineage>
</organism>
<accession>A0ABD6EFI5</accession>
<gene>
    <name evidence="1" type="ORF">AB6A40_002382</name>
</gene>
<name>A0ABD6EFI5_9BILA</name>
<dbReference type="EMBL" id="JBGFUD010001051">
    <property type="protein sequence ID" value="MFH4975673.1"/>
    <property type="molecule type" value="Genomic_DNA"/>
</dbReference>
<protein>
    <submittedName>
        <fullName evidence="1">Uncharacterized protein</fullName>
    </submittedName>
</protein>
<keyword evidence="2" id="KW-1185">Reference proteome</keyword>
<evidence type="ECO:0000313" key="2">
    <source>
        <dbReference type="Proteomes" id="UP001608902"/>
    </source>
</evidence>